<dbReference type="Pfam" id="PF14833">
    <property type="entry name" value="NAD_binding_11"/>
    <property type="match status" value="1"/>
</dbReference>
<dbReference type="RefSeq" id="WP_310774015.1">
    <property type="nucleotide sequence ID" value="NZ_CP134050.1"/>
</dbReference>
<evidence type="ECO:0000259" key="5">
    <source>
        <dbReference type="Pfam" id="PF14833"/>
    </source>
</evidence>
<comment type="similarity">
    <text evidence="1">Belongs to the HIBADH-related family.</text>
</comment>
<dbReference type="Gene3D" id="3.40.50.720">
    <property type="entry name" value="NAD(P)-binding Rossmann-like Domain"/>
    <property type="match status" value="1"/>
</dbReference>
<dbReference type="InterPro" id="IPR029154">
    <property type="entry name" value="HIBADH-like_NADP-bd"/>
</dbReference>
<evidence type="ECO:0000256" key="3">
    <source>
        <dbReference type="ARBA" id="ARBA00023027"/>
    </source>
</evidence>
<dbReference type="EC" id="1.1.-.-" evidence="6"/>
<keyword evidence="3" id="KW-0520">NAD</keyword>
<dbReference type="Gene3D" id="1.10.1040.10">
    <property type="entry name" value="N-(1-d-carboxylethyl)-l-norvaline Dehydrogenase, domain 2"/>
    <property type="match status" value="1"/>
</dbReference>
<dbReference type="InterPro" id="IPR036291">
    <property type="entry name" value="NAD(P)-bd_dom_sf"/>
</dbReference>
<evidence type="ECO:0000259" key="4">
    <source>
        <dbReference type="Pfam" id="PF03446"/>
    </source>
</evidence>
<evidence type="ECO:0000256" key="1">
    <source>
        <dbReference type="ARBA" id="ARBA00009080"/>
    </source>
</evidence>
<dbReference type="InterPro" id="IPR008927">
    <property type="entry name" value="6-PGluconate_DH-like_C_sf"/>
</dbReference>
<sequence length="297" mass="30631">MNAVGVIGIGAMGKGMIGSLLQKGYRVFAYDPIPAAQQWAKERGAEVADSPAAVGRMAGVVITSLPGPAVVEQVLLGADGLYATLASGSYVLDASTIDPATARRMYQSGREKGIAYFDCPVSGGPAGAAAGTLTIMVGGDESKLPEIIPYLQGIGKEIFYLGESGSGQVAKLCHNSVVAVITAALGEALTVGAKAGVDPHKLAAVMDKGSAHNRVLSIFGPNILYGTYEKTIFSLDHMHKDLTLYTKAAQEQQVPVLVGGTVSQMYEAAKAQGKGAWDSSAVCSVTEELAHATISKS</sequence>
<organism evidence="6 7">
    <name type="scientific">Brevibacillus brevis</name>
    <name type="common">Bacillus brevis</name>
    <dbReference type="NCBI Taxonomy" id="1393"/>
    <lineage>
        <taxon>Bacteria</taxon>
        <taxon>Bacillati</taxon>
        <taxon>Bacillota</taxon>
        <taxon>Bacilli</taxon>
        <taxon>Bacillales</taxon>
        <taxon>Paenibacillaceae</taxon>
        <taxon>Brevibacillus</taxon>
    </lineage>
</organism>
<feature type="domain" description="3-hydroxyisobutyrate dehydrogenase-like NAD-binding" evidence="5">
    <location>
        <begin position="165"/>
        <end position="284"/>
    </location>
</feature>
<accession>A0ABY9TBT4</accession>
<proteinExistence type="inferred from homology"/>
<dbReference type="SUPFAM" id="SSF51735">
    <property type="entry name" value="NAD(P)-binding Rossmann-fold domains"/>
    <property type="match status" value="1"/>
</dbReference>
<reference evidence="6 7" key="1">
    <citation type="submission" date="2023-09" db="EMBL/GenBank/DDBJ databases">
        <title>Complete Genome and Methylome dissection of Bacillus brevis NEB573 original source of BbsI restriction endonuclease.</title>
        <authorList>
            <person name="Fomenkov A."/>
            <person name="Roberts R.D."/>
        </authorList>
    </citation>
    <scope>NUCLEOTIDE SEQUENCE [LARGE SCALE GENOMIC DNA]</scope>
    <source>
        <strain evidence="6 7">NEB573</strain>
    </source>
</reference>
<protein>
    <submittedName>
        <fullName evidence="6">NAD(P)-dependent oxidoreductase</fullName>
        <ecNumber evidence="6">1.1.-.-</ecNumber>
    </submittedName>
</protein>
<evidence type="ECO:0000313" key="6">
    <source>
        <dbReference type="EMBL" id="WNC17589.1"/>
    </source>
</evidence>
<dbReference type="Proteomes" id="UP001256827">
    <property type="component" value="Chromosome"/>
</dbReference>
<dbReference type="Pfam" id="PF03446">
    <property type="entry name" value="NAD_binding_2"/>
    <property type="match status" value="1"/>
</dbReference>
<dbReference type="GO" id="GO:0016491">
    <property type="term" value="F:oxidoreductase activity"/>
    <property type="evidence" value="ECO:0007669"/>
    <property type="project" value="UniProtKB-KW"/>
</dbReference>
<keyword evidence="7" id="KW-1185">Reference proteome</keyword>
<gene>
    <name evidence="6" type="ORF">RGB73_15195</name>
</gene>
<dbReference type="SUPFAM" id="SSF48179">
    <property type="entry name" value="6-phosphogluconate dehydrogenase C-terminal domain-like"/>
    <property type="match status" value="1"/>
</dbReference>
<dbReference type="PANTHER" id="PTHR22981:SF7">
    <property type="entry name" value="3-HYDROXYISOBUTYRATE DEHYDROGENASE, MITOCHONDRIAL"/>
    <property type="match status" value="1"/>
</dbReference>
<keyword evidence="2 6" id="KW-0560">Oxidoreductase</keyword>
<dbReference type="InterPro" id="IPR006115">
    <property type="entry name" value="6PGDH_NADP-bd"/>
</dbReference>
<dbReference type="EMBL" id="CP134050">
    <property type="protein sequence ID" value="WNC17589.1"/>
    <property type="molecule type" value="Genomic_DNA"/>
</dbReference>
<feature type="domain" description="6-phosphogluconate dehydrogenase NADP-binding" evidence="4">
    <location>
        <begin position="4"/>
        <end position="162"/>
    </location>
</feature>
<evidence type="ECO:0000313" key="7">
    <source>
        <dbReference type="Proteomes" id="UP001256827"/>
    </source>
</evidence>
<dbReference type="PIRSF" id="PIRSF000103">
    <property type="entry name" value="HIBADH"/>
    <property type="match status" value="1"/>
</dbReference>
<dbReference type="PANTHER" id="PTHR22981">
    <property type="entry name" value="3-HYDROXYISOBUTYRATE DEHYDROGENASE-RELATED"/>
    <property type="match status" value="1"/>
</dbReference>
<dbReference type="InterPro" id="IPR015815">
    <property type="entry name" value="HIBADH-related"/>
</dbReference>
<dbReference type="InterPro" id="IPR013328">
    <property type="entry name" value="6PGD_dom2"/>
</dbReference>
<evidence type="ECO:0000256" key="2">
    <source>
        <dbReference type="ARBA" id="ARBA00023002"/>
    </source>
</evidence>
<name>A0ABY9TBT4_BREBE</name>